<evidence type="ECO:0000313" key="2">
    <source>
        <dbReference type="Proteomes" id="UP000285326"/>
    </source>
</evidence>
<dbReference type="AlphaFoldDB" id="A0A420JCP9"/>
<sequence length="69" mass="8344">MNLLQNRRRSQMGVETMDRLCYIYINFRSLRKLNNKKINGEISSGRDIRERERLALEDEAWQLNIEEES</sequence>
<feature type="non-terminal residue" evidence="1">
    <location>
        <position position="69"/>
    </location>
</feature>
<comment type="caution">
    <text evidence="1">The sequence shown here is derived from an EMBL/GenBank/DDBJ whole genome shotgun (WGS) entry which is preliminary data.</text>
</comment>
<dbReference type="EMBL" id="MCBS01002644">
    <property type="protein sequence ID" value="RKF96027.1"/>
    <property type="molecule type" value="Genomic_DNA"/>
</dbReference>
<organism evidence="1 2">
    <name type="scientific">Golovinomyces cichoracearum</name>
    <dbReference type="NCBI Taxonomy" id="62708"/>
    <lineage>
        <taxon>Eukaryota</taxon>
        <taxon>Fungi</taxon>
        <taxon>Dikarya</taxon>
        <taxon>Ascomycota</taxon>
        <taxon>Pezizomycotina</taxon>
        <taxon>Leotiomycetes</taxon>
        <taxon>Erysiphales</taxon>
        <taxon>Erysiphaceae</taxon>
        <taxon>Golovinomyces</taxon>
    </lineage>
</organism>
<protein>
    <submittedName>
        <fullName evidence="1">Uncharacterized protein</fullName>
    </submittedName>
</protein>
<accession>A0A420JCP9</accession>
<proteinExistence type="predicted"/>
<gene>
    <name evidence="1" type="ORF">GcM1_026002</name>
</gene>
<dbReference type="Proteomes" id="UP000285326">
    <property type="component" value="Unassembled WGS sequence"/>
</dbReference>
<evidence type="ECO:0000313" key="1">
    <source>
        <dbReference type="EMBL" id="RKF96027.1"/>
    </source>
</evidence>
<reference evidence="1 2" key="1">
    <citation type="journal article" date="2018" name="BMC Genomics">
        <title>Comparative genome analyses reveal sequence features reflecting distinct modes of host-adaptation between dicot and monocot powdery mildew.</title>
        <authorList>
            <person name="Wu Y."/>
            <person name="Ma X."/>
            <person name="Pan Z."/>
            <person name="Kale S.D."/>
            <person name="Song Y."/>
            <person name="King H."/>
            <person name="Zhang Q."/>
            <person name="Presley C."/>
            <person name="Deng X."/>
            <person name="Wei C.I."/>
            <person name="Xiao S."/>
        </authorList>
    </citation>
    <scope>NUCLEOTIDE SEQUENCE [LARGE SCALE GENOMIC DNA]</scope>
    <source>
        <strain evidence="1">UMSG1</strain>
    </source>
</reference>
<name>A0A420JCP9_9PEZI</name>